<evidence type="ECO:0000256" key="1">
    <source>
        <dbReference type="ARBA" id="ARBA00004651"/>
    </source>
</evidence>
<evidence type="ECO:0000259" key="9">
    <source>
        <dbReference type="PROSITE" id="PS50893"/>
    </source>
</evidence>
<dbReference type="PROSITE" id="PS00211">
    <property type="entry name" value="ABC_TRANSPORTER_1"/>
    <property type="match status" value="1"/>
</dbReference>
<feature type="transmembrane region" description="Helical" evidence="8">
    <location>
        <begin position="171"/>
        <end position="189"/>
    </location>
</feature>
<comment type="similarity">
    <text evidence="2">Belongs to the ABC transporter superfamily.</text>
</comment>
<evidence type="ECO:0000256" key="4">
    <source>
        <dbReference type="ARBA" id="ARBA00022741"/>
    </source>
</evidence>
<keyword evidence="6 8" id="KW-1133">Transmembrane helix</keyword>
<feature type="domain" description="ABC transporter" evidence="9">
    <location>
        <begin position="368"/>
        <end position="580"/>
    </location>
</feature>
<dbReference type="Pfam" id="PF00005">
    <property type="entry name" value="ABC_tran"/>
    <property type="match status" value="1"/>
</dbReference>
<gene>
    <name evidence="11" type="ORF">JNB85_26115</name>
</gene>
<organism evidence="11 12">
    <name type="scientific">Rhizobium mesosinicum</name>
    <dbReference type="NCBI Taxonomy" id="335017"/>
    <lineage>
        <taxon>Bacteria</taxon>
        <taxon>Pseudomonadati</taxon>
        <taxon>Pseudomonadota</taxon>
        <taxon>Alphaproteobacteria</taxon>
        <taxon>Hyphomicrobiales</taxon>
        <taxon>Rhizobiaceae</taxon>
        <taxon>Rhizobium/Agrobacterium group</taxon>
        <taxon>Rhizobium</taxon>
    </lineage>
</organism>
<protein>
    <submittedName>
        <fullName evidence="11">ABC transporter ATP-binding protein</fullName>
    </submittedName>
</protein>
<dbReference type="RefSeq" id="WP_220337332.1">
    <property type="nucleotide sequence ID" value="NZ_JAEUAK010000013.1"/>
</dbReference>
<dbReference type="Gene3D" id="3.40.50.300">
    <property type="entry name" value="P-loop containing nucleotide triphosphate hydrolases"/>
    <property type="match status" value="1"/>
</dbReference>
<dbReference type="InterPro" id="IPR003593">
    <property type="entry name" value="AAA+_ATPase"/>
</dbReference>
<dbReference type="InterPro" id="IPR011527">
    <property type="entry name" value="ABC1_TM_dom"/>
</dbReference>
<keyword evidence="3 8" id="KW-0812">Transmembrane</keyword>
<keyword evidence="12" id="KW-1185">Reference proteome</keyword>
<feature type="transmembrane region" description="Helical" evidence="8">
    <location>
        <begin position="281"/>
        <end position="301"/>
    </location>
</feature>
<dbReference type="SUPFAM" id="SSF52540">
    <property type="entry name" value="P-loop containing nucleoside triphosphate hydrolases"/>
    <property type="match status" value="1"/>
</dbReference>
<dbReference type="Gene3D" id="1.20.1560.10">
    <property type="entry name" value="ABC transporter type 1, transmembrane domain"/>
    <property type="match status" value="1"/>
</dbReference>
<evidence type="ECO:0000313" key="12">
    <source>
        <dbReference type="Proteomes" id="UP000717752"/>
    </source>
</evidence>
<dbReference type="EMBL" id="JAEUAK010000013">
    <property type="protein sequence ID" value="MBW9055890.1"/>
    <property type="molecule type" value="Genomic_DNA"/>
</dbReference>
<dbReference type="PROSITE" id="PS50929">
    <property type="entry name" value="ABC_TM1F"/>
    <property type="match status" value="1"/>
</dbReference>
<comment type="subcellular location">
    <subcellularLocation>
        <location evidence="1">Cell membrane</location>
        <topology evidence="1">Multi-pass membrane protein</topology>
    </subcellularLocation>
</comment>
<keyword evidence="7 8" id="KW-0472">Membrane</keyword>
<evidence type="ECO:0000256" key="2">
    <source>
        <dbReference type="ARBA" id="ARBA00005417"/>
    </source>
</evidence>
<keyword evidence="5 11" id="KW-0067">ATP-binding</keyword>
<dbReference type="InterPro" id="IPR036640">
    <property type="entry name" value="ABC1_TM_sf"/>
</dbReference>
<evidence type="ECO:0000259" key="10">
    <source>
        <dbReference type="PROSITE" id="PS50929"/>
    </source>
</evidence>
<dbReference type="PANTHER" id="PTHR24221:SF654">
    <property type="entry name" value="ATP-BINDING CASSETTE SUB-FAMILY B MEMBER 6"/>
    <property type="match status" value="1"/>
</dbReference>
<keyword evidence="4" id="KW-0547">Nucleotide-binding</keyword>
<dbReference type="InterPro" id="IPR027417">
    <property type="entry name" value="P-loop_NTPase"/>
</dbReference>
<feature type="transmembrane region" description="Helical" evidence="8">
    <location>
        <begin position="97"/>
        <end position="122"/>
    </location>
</feature>
<dbReference type="InterPro" id="IPR039421">
    <property type="entry name" value="Type_1_exporter"/>
</dbReference>
<feature type="transmembrane region" description="Helical" evidence="8">
    <location>
        <begin position="40"/>
        <end position="66"/>
    </location>
</feature>
<dbReference type="GO" id="GO:0005524">
    <property type="term" value="F:ATP binding"/>
    <property type="evidence" value="ECO:0007669"/>
    <property type="project" value="UniProtKB-KW"/>
</dbReference>
<evidence type="ECO:0000256" key="8">
    <source>
        <dbReference type="SAM" id="Phobius"/>
    </source>
</evidence>
<feature type="domain" description="ABC transmembrane type-1" evidence="10">
    <location>
        <begin position="40"/>
        <end position="296"/>
    </location>
</feature>
<evidence type="ECO:0000256" key="6">
    <source>
        <dbReference type="ARBA" id="ARBA00022989"/>
    </source>
</evidence>
<dbReference type="SMART" id="SM00382">
    <property type="entry name" value="AAA"/>
    <property type="match status" value="1"/>
</dbReference>
<dbReference type="PANTHER" id="PTHR24221">
    <property type="entry name" value="ATP-BINDING CASSETTE SUB-FAMILY B"/>
    <property type="match status" value="1"/>
</dbReference>
<dbReference type="InterPro" id="IPR017871">
    <property type="entry name" value="ABC_transporter-like_CS"/>
</dbReference>
<dbReference type="InterPro" id="IPR003439">
    <property type="entry name" value="ABC_transporter-like_ATP-bd"/>
</dbReference>
<proteinExistence type="inferred from homology"/>
<accession>A0ABS7H170</accession>
<evidence type="ECO:0000313" key="11">
    <source>
        <dbReference type="EMBL" id="MBW9055890.1"/>
    </source>
</evidence>
<sequence length="580" mass="62949">MTAVRKPVTAKPTGAFNLVVAARFRELLKLVPSLRLKTSVMIVTGILGGLMEMVGVTLLVSLVFLLGQQGSPSSATIAGLPAFFGGFEAAISKSMLAAILVCAIILRIALGFTNSIIASIVSQQISGNIRYRLYSKVLTIPFQRFQHYERSDLMNVIATESHAVASAHASLVRLGINLGTIFIFGTGMLVMAWPIAVLGLIFGVIHNLTLGLFAETYRRIGVSALAAMEDLTQLTWTTLQTLKAVKSFGLEKRHETIFDALSTDAGKTWSRSDRMGAATSLLSEALTFGVILTIILSSQFLPVDFRAALSATILLYRLQPYIKEFDSQILALHGMEASLQNVLAIISEADDARQVVCGERLNQLPKEIVFQDVSFSYEGSSVPAVSHVSFAIRIGETTALTGPSGSGKTTILNMLLDLIQPSKGRITIDGKDLSAIERSSWLRLLSVSGQDVELMEGTVLDNIRFRREISEEDVRRAADLACATEFIEKLPSGFDEWLGDEAIRLSGGQRQRIGLARALAGRPEILLLDEATNALDEATEARVLSLLLREYQGRTLVIVSHRSSVASLMKQQICLVPAVV</sequence>
<dbReference type="SUPFAM" id="SSF90123">
    <property type="entry name" value="ABC transporter transmembrane region"/>
    <property type="match status" value="1"/>
</dbReference>
<dbReference type="Pfam" id="PF00664">
    <property type="entry name" value="ABC_membrane"/>
    <property type="match status" value="1"/>
</dbReference>
<evidence type="ECO:0000256" key="5">
    <source>
        <dbReference type="ARBA" id="ARBA00022840"/>
    </source>
</evidence>
<dbReference type="PROSITE" id="PS50893">
    <property type="entry name" value="ABC_TRANSPORTER_2"/>
    <property type="match status" value="1"/>
</dbReference>
<evidence type="ECO:0000256" key="3">
    <source>
        <dbReference type="ARBA" id="ARBA00022692"/>
    </source>
</evidence>
<reference evidence="11 12" key="1">
    <citation type="journal article" date="2021" name="MBio">
        <title>Poor Competitiveness of Bradyrhizobium in Pigeon Pea Root Colonization in Indian Soils.</title>
        <authorList>
            <person name="Chalasani D."/>
            <person name="Basu A."/>
            <person name="Pullabhotla S.V.S.R.N."/>
            <person name="Jorrin B."/>
            <person name="Neal A.L."/>
            <person name="Poole P.S."/>
            <person name="Podile A.R."/>
            <person name="Tkacz A."/>
        </authorList>
    </citation>
    <scope>NUCLEOTIDE SEQUENCE [LARGE SCALE GENOMIC DNA]</scope>
    <source>
        <strain evidence="11 12">HU56</strain>
    </source>
</reference>
<name>A0ABS7H170_9HYPH</name>
<evidence type="ECO:0000256" key="7">
    <source>
        <dbReference type="ARBA" id="ARBA00023136"/>
    </source>
</evidence>
<feature type="transmembrane region" description="Helical" evidence="8">
    <location>
        <begin position="195"/>
        <end position="214"/>
    </location>
</feature>
<dbReference type="Proteomes" id="UP000717752">
    <property type="component" value="Unassembled WGS sequence"/>
</dbReference>
<comment type="caution">
    <text evidence="11">The sequence shown here is derived from an EMBL/GenBank/DDBJ whole genome shotgun (WGS) entry which is preliminary data.</text>
</comment>